<protein>
    <submittedName>
        <fullName evidence="1">Uncharacterized protein</fullName>
    </submittedName>
</protein>
<keyword evidence="3" id="KW-1185">Reference proteome</keyword>
<organism evidence="1 3">
    <name type="scientific">Heterobasidion irregulare (strain TC 32-1)</name>
    <dbReference type="NCBI Taxonomy" id="747525"/>
    <lineage>
        <taxon>Eukaryota</taxon>
        <taxon>Fungi</taxon>
        <taxon>Dikarya</taxon>
        <taxon>Basidiomycota</taxon>
        <taxon>Agaricomycotina</taxon>
        <taxon>Agaricomycetes</taxon>
        <taxon>Russulales</taxon>
        <taxon>Bondarzewiaceae</taxon>
        <taxon>Heterobasidion</taxon>
        <taxon>Heterobasidion annosum species complex</taxon>
    </lineage>
</organism>
<reference evidence="1 3" key="1">
    <citation type="journal article" date="2012" name="New Phytol.">
        <title>Insight into trade-off between wood decay and parasitism from the genome of a fungal forest pathogen.</title>
        <authorList>
            <person name="Olson A."/>
            <person name="Aerts A."/>
            <person name="Asiegbu F."/>
            <person name="Belbahri L."/>
            <person name="Bouzid O."/>
            <person name="Broberg A."/>
            <person name="Canback B."/>
            <person name="Coutinho P.M."/>
            <person name="Cullen D."/>
            <person name="Dalman K."/>
            <person name="Deflorio G."/>
            <person name="van Diepen L.T."/>
            <person name="Dunand C."/>
            <person name="Duplessis S."/>
            <person name="Durling M."/>
            <person name="Gonthier P."/>
            <person name="Grimwood J."/>
            <person name="Fossdal C.G."/>
            <person name="Hansson D."/>
            <person name="Henrissat B."/>
            <person name="Hietala A."/>
            <person name="Himmelstrand K."/>
            <person name="Hoffmeister D."/>
            <person name="Hogberg N."/>
            <person name="James T.Y."/>
            <person name="Karlsson M."/>
            <person name="Kohler A."/>
            <person name="Kues U."/>
            <person name="Lee Y.H."/>
            <person name="Lin Y.C."/>
            <person name="Lind M."/>
            <person name="Lindquist E."/>
            <person name="Lombard V."/>
            <person name="Lucas S."/>
            <person name="Lunden K."/>
            <person name="Morin E."/>
            <person name="Murat C."/>
            <person name="Park J."/>
            <person name="Raffaello T."/>
            <person name="Rouze P."/>
            <person name="Salamov A."/>
            <person name="Schmutz J."/>
            <person name="Solheim H."/>
            <person name="Stahlberg J."/>
            <person name="Velez H."/>
            <person name="de Vries R.P."/>
            <person name="Wiebenga A."/>
            <person name="Woodward S."/>
            <person name="Yakovlev I."/>
            <person name="Garbelotto M."/>
            <person name="Martin F."/>
            <person name="Grigoriev I.V."/>
            <person name="Stenlid J."/>
        </authorList>
    </citation>
    <scope>NUCLEOTIDE SEQUENCE [LARGE SCALE GENOMIC DNA]</scope>
    <source>
        <strain evidence="1 3">TC 32-1</strain>
    </source>
</reference>
<proteinExistence type="predicted"/>
<dbReference type="EMBL" id="KI925458">
    <property type="protein sequence ID" value="ETW81923.1"/>
    <property type="molecule type" value="Genomic_DNA"/>
</dbReference>
<evidence type="ECO:0000313" key="1">
    <source>
        <dbReference type="EMBL" id="ETW81884.1"/>
    </source>
</evidence>
<dbReference type="AlphaFoldDB" id="W4K810"/>
<dbReference type="RefSeq" id="XP_009546513.1">
    <property type="nucleotide sequence ID" value="XM_009548218.1"/>
</dbReference>
<dbReference type="KEGG" id="hir:HETIRDRAFT_318025"/>
<gene>
    <name evidence="2" type="ORF">HETIRDRAFT_318025</name>
    <name evidence="1" type="ORF">HETIRDRAFT_318936</name>
</gene>
<dbReference type="GeneID" id="20670557"/>
<sequence length="170" mass="19339">MKEPPTVRKDQTRQGTCFGKVPIHRHPDSSGGSRALVEVARSGTEIYTGCTRGAWTRTPDRNAWIEMRQRRLISSGTCCCRSSSTELIVTSPTPCFDQASHCELSGEHDFPLVIWEMASEEPESVDRMDEDDKHFPSMRKMKRPRQTRKRQTWCSAHDAGRESVAIVKCR</sequence>
<name>W4K810_HETIT</name>
<evidence type="ECO:0000313" key="3">
    <source>
        <dbReference type="Proteomes" id="UP000030671"/>
    </source>
</evidence>
<accession>W4K810</accession>
<dbReference type="Proteomes" id="UP000030671">
    <property type="component" value="Unassembled WGS sequence"/>
</dbReference>
<dbReference type="HOGENOM" id="CLU_1570838_0_0_1"/>
<dbReference type="GeneID" id="20670467"/>
<evidence type="ECO:0000313" key="2">
    <source>
        <dbReference type="EMBL" id="ETW81923.1"/>
    </source>
</evidence>
<dbReference type="RefSeq" id="XP_009546475.1">
    <property type="nucleotide sequence ID" value="XM_009548180.1"/>
</dbReference>
<dbReference type="EMBL" id="KI925458">
    <property type="protein sequence ID" value="ETW81884.1"/>
    <property type="molecule type" value="Genomic_DNA"/>
</dbReference>
<dbReference type="KEGG" id="hir:HETIRDRAFT_318936"/>